<proteinExistence type="predicted"/>
<dbReference type="SUPFAM" id="SSF55797">
    <property type="entry name" value="PR-1-like"/>
    <property type="match status" value="1"/>
</dbReference>
<name>A0A5B7SS67_9FLAO</name>
<evidence type="ECO:0000259" key="1">
    <source>
        <dbReference type="Pfam" id="PF00188"/>
    </source>
</evidence>
<dbReference type="OrthoDB" id="1766522at2"/>
<dbReference type="RefSeq" id="WP_138853962.1">
    <property type="nucleotide sequence ID" value="NZ_CP040710.1"/>
</dbReference>
<keyword evidence="3" id="KW-1185">Reference proteome</keyword>
<dbReference type="PROSITE" id="PS51257">
    <property type="entry name" value="PROKAR_LIPOPROTEIN"/>
    <property type="match status" value="1"/>
</dbReference>
<protein>
    <recommendedName>
        <fullName evidence="1">SCP domain-containing protein</fullName>
    </recommendedName>
</protein>
<evidence type="ECO:0000313" key="3">
    <source>
        <dbReference type="Proteomes" id="UP000310017"/>
    </source>
</evidence>
<dbReference type="KEGG" id="asag:FGM00_16455"/>
<dbReference type="Gene3D" id="3.40.33.10">
    <property type="entry name" value="CAP"/>
    <property type="match status" value="1"/>
</dbReference>
<gene>
    <name evidence="2" type="ORF">FGM00_16455</name>
</gene>
<reference evidence="2 3" key="1">
    <citation type="submission" date="2019-05" db="EMBL/GenBank/DDBJ databases">
        <title>Genome sequencing of F202Z8.</title>
        <authorList>
            <person name="Kwon Y.M."/>
        </authorList>
    </citation>
    <scope>NUCLEOTIDE SEQUENCE [LARGE SCALE GENOMIC DNA]</scope>
    <source>
        <strain evidence="2 3">F202Z8</strain>
    </source>
</reference>
<sequence>MRTLQFPLLLLSTFFVLTSCSKDSDVSEQQQEIEQETNDSARLSAKNLYQDYYVASRFESSDSPWAGDESACDPGTVPQDVRAKIFTRLSYFRKAVGLHNEISENATKSEKAQRAALMMQVNNTLDHFPPNSWRCFSPEGKEGAGNSLLTTARNAEAIDSYMRDAGSANGPVGHRRWLLWPNLQEIGIGNTNQANAVWVLGNAGTPPADAPEFVAWPPKGYAPKQLVYPRWSFSLKGADFTDATVSMTDSDGSTISLTIEELNTQFGDRTIVWVPEGVQTNITEDTAYTVTVNNVTVDGETRDFTYAVIIFDPSE</sequence>
<dbReference type="EMBL" id="CP040710">
    <property type="protein sequence ID" value="QCX01625.1"/>
    <property type="molecule type" value="Genomic_DNA"/>
</dbReference>
<feature type="domain" description="SCP" evidence="1">
    <location>
        <begin position="89"/>
        <end position="195"/>
    </location>
</feature>
<dbReference type="AlphaFoldDB" id="A0A5B7SS67"/>
<dbReference type="InterPro" id="IPR035940">
    <property type="entry name" value="CAP_sf"/>
</dbReference>
<organism evidence="2 3">
    <name type="scientific">Aggregatimonas sangjinii</name>
    <dbReference type="NCBI Taxonomy" id="2583587"/>
    <lineage>
        <taxon>Bacteria</taxon>
        <taxon>Pseudomonadati</taxon>
        <taxon>Bacteroidota</taxon>
        <taxon>Flavobacteriia</taxon>
        <taxon>Flavobacteriales</taxon>
        <taxon>Flavobacteriaceae</taxon>
        <taxon>Aggregatimonas</taxon>
    </lineage>
</organism>
<dbReference type="Pfam" id="PF00188">
    <property type="entry name" value="CAP"/>
    <property type="match status" value="1"/>
</dbReference>
<evidence type="ECO:0000313" key="2">
    <source>
        <dbReference type="EMBL" id="QCX01625.1"/>
    </source>
</evidence>
<dbReference type="InterPro" id="IPR014044">
    <property type="entry name" value="CAP_dom"/>
</dbReference>
<accession>A0A5B7SS67</accession>
<dbReference type="Proteomes" id="UP000310017">
    <property type="component" value="Chromosome"/>
</dbReference>